<evidence type="ECO:0000256" key="1">
    <source>
        <dbReference type="ARBA" id="ARBA00022679"/>
    </source>
</evidence>
<dbReference type="GO" id="GO:0003841">
    <property type="term" value="F:1-acylglycerol-3-phosphate O-acyltransferase activity"/>
    <property type="evidence" value="ECO:0007669"/>
    <property type="project" value="TreeGrafter"/>
</dbReference>
<keyword evidence="2" id="KW-0012">Acyltransferase</keyword>
<evidence type="ECO:0000256" key="2">
    <source>
        <dbReference type="ARBA" id="ARBA00023315"/>
    </source>
</evidence>
<dbReference type="CDD" id="cd07989">
    <property type="entry name" value="LPLAT_AGPAT-like"/>
    <property type="match status" value="1"/>
</dbReference>
<accession>A0A6J7IB46</accession>
<dbReference type="PANTHER" id="PTHR10434:SF11">
    <property type="entry name" value="1-ACYL-SN-GLYCEROL-3-PHOSPHATE ACYLTRANSFERASE"/>
    <property type="match status" value="1"/>
</dbReference>
<dbReference type="Pfam" id="PF01553">
    <property type="entry name" value="Acyltransferase"/>
    <property type="match status" value="1"/>
</dbReference>
<sequence length="216" mass="23437">MTMERIPLGMRLSERFGRWAMQRLAGEIVVSGLNRIPATGPVLLASNHISWVDPVLLACWLTPATGRPMTWMGKAEAMRWPLVGWFLRVNGVFGVRRGAADLEAFRLAERILSEGRILGIYPEGTRSPDGILRPFRDGAALLALRSGVPVLPVAVTGTDGLWRKGSLIPRRVPRVTLTIGEAVVIPRAEGSRPELSSVSGAIHDAVAALLPEANRP</sequence>
<evidence type="ECO:0000313" key="4">
    <source>
        <dbReference type="EMBL" id="CAB4927577.1"/>
    </source>
</evidence>
<dbReference type="SMART" id="SM00563">
    <property type="entry name" value="PlsC"/>
    <property type="match status" value="1"/>
</dbReference>
<reference evidence="4" key="1">
    <citation type="submission" date="2020-05" db="EMBL/GenBank/DDBJ databases">
        <authorList>
            <person name="Chiriac C."/>
            <person name="Salcher M."/>
            <person name="Ghai R."/>
            <person name="Kavagutti S V."/>
        </authorList>
    </citation>
    <scope>NUCLEOTIDE SEQUENCE</scope>
</reference>
<protein>
    <submittedName>
        <fullName evidence="4">Unannotated protein</fullName>
    </submittedName>
</protein>
<dbReference type="AlphaFoldDB" id="A0A6J7IB46"/>
<gene>
    <name evidence="4" type="ORF">UFOPK3614_01202</name>
</gene>
<dbReference type="GO" id="GO:0006654">
    <property type="term" value="P:phosphatidic acid biosynthetic process"/>
    <property type="evidence" value="ECO:0007669"/>
    <property type="project" value="TreeGrafter"/>
</dbReference>
<organism evidence="4">
    <name type="scientific">freshwater metagenome</name>
    <dbReference type="NCBI Taxonomy" id="449393"/>
    <lineage>
        <taxon>unclassified sequences</taxon>
        <taxon>metagenomes</taxon>
        <taxon>ecological metagenomes</taxon>
    </lineage>
</organism>
<dbReference type="EMBL" id="CAFBMS010000111">
    <property type="protein sequence ID" value="CAB4927577.1"/>
    <property type="molecule type" value="Genomic_DNA"/>
</dbReference>
<evidence type="ECO:0000259" key="3">
    <source>
        <dbReference type="SMART" id="SM00563"/>
    </source>
</evidence>
<name>A0A6J7IB46_9ZZZZ</name>
<proteinExistence type="predicted"/>
<keyword evidence="1" id="KW-0808">Transferase</keyword>
<dbReference type="PANTHER" id="PTHR10434">
    <property type="entry name" value="1-ACYL-SN-GLYCEROL-3-PHOSPHATE ACYLTRANSFERASE"/>
    <property type="match status" value="1"/>
</dbReference>
<dbReference type="InterPro" id="IPR002123">
    <property type="entry name" value="Plipid/glycerol_acylTrfase"/>
</dbReference>
<feature type="domain" description="Phospholipid/glycerol acyltransferase" evidence="3">
    <location>
        <begin position="42"/>
        <end position="158"/>
    </location>
</feature>
<dbReference type="SUPFAM" id="SSF69593">
    <property type="entry name" value="Glycerol-3-phosphate (1)-acyltransferase"/>
    <property type="match status" value="1"/>
</dbReference>